<dbReference type="SMART" id="SM00256">
    <property type="entry name" value="FBOX"/>
    <property type="match status" value="1"/>
</dbReference>
<dbReference type="InterPro" id="IPR036047">
    <property type="entry name" value="F-box-like_dom_sf"/>
</dbReference>
<accession>A0AAV5CBV6</accession>
<organism evidence="2 3">
    <name type="scientific">Eleusine coracana subsp. coracana</name>
    <dbReference type="NCBI Taxonomy" id="191504"/>
    <lineage>
        <taxon>Eukaryota</taxon>
        <taxon>Viridiplantae</taxon>
        <taxon>Streptophyta</taxon>
        <taxon>Embryophyta</taxon>
        <taxon>Tracheophyta</taxon>
        <taxon>Spermatophyta</taxon>
        <taxon>Magnoliopsida</taxon>
        <taxon>Liliopsida</taxon>
        <taxon>Poales</taxon>
        <taxon>Poaceae</taxon>
        <taxon>PACMAD clade</taxon>
        <taxon>Chloridoideae</taxon>
        <taxon>Cynodonteae</taxon>
        <taxon>Eleusininae</taxon>
        <taxon>Eleusine</taxon>
    </lineage>
</organism>
<dbReference type="EMBL" id="BQKI01000005">
    <property type="protein sequence ID" value="GJM95605.1"/>
    <property type="molecule type" value="Genomic_DNA"/>
</dbReference>
<dbReference type="AlphaFoldDB" id="A0AAV5CBV6"/>
<protein>
    <recommendedName>
        <fullName evidence="1">F-box domain-containing protein</fullName>
    </recommendedName>
</protein>
<dbReference type="Pfam" id="PF00646">
    <property type="entry name" value="F-box"/>
    <property type="match status" value="1"/>
</dbReference>
<dbReference type="InterPro" id="IPR055290">
    <property type="entry name" value="At3g26010-like"/>
</dbReference>
<reference evidence="2" key="2">
    <citation type="submission" date="2021-12" db="EMBL/GenBank/DDBJ databases">
        <title>Resequencing data analysis of finger millet.</title>
        <authorList>
            <person name="Hatakeyama M."/>
            <person name="Aluri S."/>
            <person name="Balachadran M.T."/>
            <person name="Sivarajan S.R."/>
            <person name="Poveda L."/>
            <person name="Shimizu-Inatsugi R."/>
            <person name="Schlapbach R."/>
            <person name="Sreeman S.M."/>
            <person name="Shimizu K.K."/>
        </authorList>
    </citation>
    <scope>NUCLEOTIDE SEQUENCE</scope>
</reference>
<dbReference type="PANTHER" id="PTHR35546">
    <property type="entry name" value="F-BOX PROTEIN INTERACTION DOMAIN PROTEIN-RELATED"/>
    <property type="match status" value="1"/>
</dbReference>
<dbReference type="PROSITE" id="PS50181">
    <property type="entry name" value="FBOX"/>
    <property type="match status" value="1"/>
</dbReference>
<keyword evidence="3" id="KW-1185">Reference proteome</keyword>
<evidence type="ECO:0000313" key="2">
    <source>
        <dbReference type="EMBL" id="GJM95605.1"/>
    </source>
</evidence>
<reference evidence="2" key="1">
    <citation type="journal article" date="2018" name="DNA Res.">
        <title>Multiple hybrid de novo genome assembly of finger millet, an orphan allotetraploid crop.</title>
        <authorList>
            <person name="Hatakeyama M."/>
            <person name="Aluri S."/>
            <person name="Balachadran M.T."/>
            <person name="Sivarajan S.R."/>
            <person name="Patrignani A."/>
            <person name="Gruter S."/>
            <person name="Poveda L."/>
            <person name="Shimizu-Inatsugi R."/>
            <person name="Baeten J."/>
            <person name="Francoijs K.J."/>
            <person name="Nataraja K.N."/>
            <person name="Reddy Y.A.N."/>
            <person name="Phadnis S."/>
            <person name="Ravikumar R.L."/>
            <person name="Schlapbach R."/>
            <person name="Sreeman S.M."/>
            <person name="Shimizu K.K."/>
        </authorList>
    </citation>
    <scope>NUCLEOTIDE SEQUENCE</scope>
</reference>
<gene>
    <name evidence="2" type="primary">ga12367</name>
    <name evidence="2" type="ORF">PR202_ga12367</name>
</gene>
<feature type="domain" description="F-box" evidence="1">
    <location>
        <begin position="13"/>
        <end position="59"/>
    </location>
</feature>
<dbReference type="InterPro" id="IPR001810">
    <property type="entry name" value="F-box_dom"/>
</dbReference>
<evidence type="ECO:0000259" key="1">
    <source>
        <dbReference type="PROSITE" id="PS50181"/>
    </source>
</evidence>
<dbReference type="PANTHER" id="PTHR35546:SF105">
    <property type="entry name" value="OS05G0139200 PROTEIN"/>
    <property type="match status" value="1"/>
</dbReference>
<dbReference type="Proteomes" id="UP001054889">
    <property type="component" value="Unassembled WGS sequence"/>
</dbReference>
<dbReference type="Gene3D" id="1.20.1280.50">
    <property type="match status" value="1"/>
</dbReference>
<sequence length="199" mass="22672">MAGCSSGNTSGGPSLMDRLTDDLLLEFFARVPYRSLRRFACVSRRWRDLIADPGNYRKLPQTLAGFFYSDLGRTLPYVPSTGPLSLDPSLSFLPDPEREGLRLVDGCNGLLLCRCYRFADSKEFDYLVINLATEKWVAVPISRRWSNKVQMARLGFEPAVSSHFHVFEFQFDWAEPRIAILKMMRIATVKMRRMGMGTS</sequence>
<proteinExistence type="predicted"/>
<evidence type="ECO:0000313" key="3">
    <source>
        <dbReference type="Proteomes" id="UP001054889"/>
    </source>
</evidence>
<dbReference type="SUPFAM" id="SSF81383">
    <property type="entry name" value="F-box domain"/>
    <property type="match status" value="1"/>
</dbReference>
<name>A0AAV5CBV6_ELECO</name>
<comment type="caution">
    <text evidence="2">The sequence shown here is derived from an EMBL/GenBank/DDBJ whole genome shotgun (WGS) entry which is preliminary data.</text>
</comment>